<accession>A0A1L8ZA25</accession>
<dbReference type="AlphaFoldDB" id="A0A1L8ZA25"/>
<reference evidence="1" key="1">
    <citation type="journal article" date="2015" name="Microbiology">
        <title>Similarities in murine infection and immune response to Borrelia bissettii and Borrelia burgdorferi sensu stricto.</title>
        <authorList>
            <person name="Leydet B.F.Jr."/>
            <person name="Liang F.T."/>
        </authorList>
    </citation>
    <scope>NUCLEOTIDE SEQUENCE [LARGE SCALE GENOMIC DNA]</scope>
    <source>
        <strain evidence="1">CO275</strain>
        <plasmid evidence="1">unnamed</plasmid>
    </source>
</reference>
<organism evidence="1">
    <name type="scientific">Borrelia bissettiae</name>
    <name type="common">Borreliella bissettiae</name>
    <dbReference type="NCBI Taxonomy" id="64897"/>
    <lineage>
        <taxon>Bacteria</taxon>
        <taxon>Pseudomonadati</taxon>
        <taxon>Spirochaetota</taxon>
        <taxon>Spirochaetia</taxon>
        <taxon>Spirochaetales</taxon>
        <taxon>Borreliaceae</taxon>
        <taxon>Borreliella</taxon>
    </lineage>
</organism>
<evidence type="ECO:0000313" key="1">
    <source>
        <dbReference type="EMBL" id="OJH14591.1"/>
    </source>
</evidence>
<comment type="caution">
    <text evidence="1">The sequence shown here is derived from an EMBL/GenBank/DDBJ whole genome shotgun (WGS) entry which is preliminary data.</text>
</comment>
<keyword evidence="1" id="KW-0614">Plasmid</keyword>
<geneLocation type="plasmid" evidence="1">
    <name>unnamed</name>
</geneLocation>
<dbReference type="EMBL" id="JNBW01000448">
    <property type="protein sequence ID" value="OJH14591.1"/>
    <property type="molecule type" value="Genomic_DNA"/>
</dbReference>
<proteinExistence type="predicted"/>
<gene>
    <name evidence="1" type="ORF">ER70_07855</name>
</gene>
<name>A0A1L8ZA25_BORBI</name>
<reference evidence="1" key="2">
    <citation type="submission" date="2015-07" db="EMBL/GenBank/DDBJ databases">
        <authorList>
            <person name="Noorani M."/>
        </authorList>
    </citation>
    <scope>NUCLEOTIDE SEQUENCE</scope>
    <source>
        <strain evidence="1">CO275</strain>
        <plasmid evidence="1">unnamed</plasmid>
    </source>
</reference>
<sequence length="62" mass="7468">MIVIEHKLLRFFKDLVQNKRYSKELEQSRKEFLENLKKDNRGLLSCKISLIKDLAMIMMIVK</sequence>
<protein>
    <submittedName>
        <fullName evidence="1">Uncharacterized protein</fullName>
    </submittedName>
</protein>